<accession>A0A1I5TCJ4</accession>
<proteinExistence type="predicted"/>
<keyword evidence="3" id="KW-1185">Reference proteome</keyword>
<organism evidence="2 3">
    <name type="scientific">Pseudomonas borbori</name>
    <dbReference type="NCBI Taxonomy" id="289003"/>
    <lineage>
        <taxon>Bacteria</taxon>
        <taxon>Pseudomonadati</taxon>
        <taxon>Pseudomonadota</taxon>
        <taxon>Gammaproteobacteria</taxon>
        <taxon>Pseudomonadales</taxon>
        <taxon>Pseudomonadaceae</taxon>
        <taxon>Pseudomonas</taxon>
    </lineage>
</organism>
<dbReference type="AlphaFoldDB" id="A0A1I5TCJ4"/>
<sequence>MPYDEGLAERLRETLQGHPGINERKMFGGLAFMSRDYMFVGILGDVLMARVGPEGYAQALSLPHVREMDFTGKPMKGYVFVDPPGFESDADLWAWVDRCHRFVQALPPKQAK</sequence>
<name>A0A1I5TCJ4_9PSED</name>
<dbReference type="Proteomes" id="UP000198784">
    <property type="component" value="Unassembled WGS sequence"/>
</dbReference>
<dbReference type="OrthoDB" id="214902at2"/>
<dbReference type="STRING" id="289003.SAMN05216190_11957"/>
<dbReference type="EMBL" id="FOWX01000019">
    <property type="protein sequence ID" value="SFP80146.1"/>
    <property type="molecule type" value="Genomic_DNA"/>
</dbReference>
<dbReference type="Gene3D" id="3.30.1460.30">
    <property type="entry name" value="YgaC/TfoX-N like chaperone"/>
    <property type="match status" value="1"/>
</dbReference>
<evidence type="ECO:0000313" key="2">
    <source>
        <dbReference type="EMBL" id="SFP80146.1"/>
    </source>
</evidence>
<gene>
    <name evidence="2" type="ORF">SAMN05216190_11957</name>
</gene>
<dbReference type="SUPFAM" id="SSF159894">
    <property type="entry name" value="YgaC/TfoX-N like"/>
    <property type="match status" value="1"/>
</dbReference>
<reference evidence="3" key="1">
    <citation type="submission" date="2016-10" db="EMBL/GenBank/DDBJ databases">
        <authorList>
            <person name="Varghese N."/>
            <person name="Submissions S."/>
        </authorList>
    </citation>
    <scope>NUCLEOTIDE SEQUENCE [LARGE SCALE GENOMIC DNA]</scope>
    <source>
        <strain evidence="3">DSM 17834</strain>
    </source>
</reference>
<evidence type="ECO:0000313" key="3">
    <source>
        <dbReference type="Proteomes" id="UP000198784"/>
    </source>
</evidence>
<feature type="domain" description="TfoX N-terminal" evidence="1">
    <location>
        <begin position="14"/>
        <end position="101"/>
    </location>
</feature>
<dbReference type="InterPro" id="IPR007076">
    <property type="entry name" value="TfoX_N"/>
</dbReference>
<evidence type="ECO:0000259" key="1">
    <source>
        <dbReference type="Pfam" id="PF04993"/>
    </source>
</evidence>
<dbReference type="RefSeq" id="WP_090502355.1">
    <property type="nucleotide sequence ID" value="NZ_FOWX01000019.1"/>
</dbReference>
<dbReference type="Pfam" id="PF04993">
    <property type="entry name" value="TfoX_N"/>
    <property type="match status" value="1"/>
</dbReference>
<protein>
    <submittedName>
        <fullName evidence="2">TfoX N-terminal domain-containing protein</fullName>
    </submittedName>
</protein>